<feature type="transmembrane region" description="Helical" evidence="1">
    <location>
        <begin position="167"/>
        <end position="186"/>
    </location>
</feature>
<evidence type="ECO:0000313" key="2">
    <source>
        <dbReference type="EMBL" id="MDE5415304.1"/>
    </source>
</evidence>
<gene>
    <name evidence="2" type="ORF">N7Z68_18250</name>
</gene>
<feature type="transmembrane region" description="Helical" evidence="1">
    <location>
        <begin position="20"/>
        <end position="40"/>
    </location>
</feature>
<keyword evidence="1" id="KW-0472">Membrane</keyword>
<feature type="transmembrane region" description="Helical" evidence="1">
    <location>
        <begin position="223"/>
        <end position="246"/>
    </location>
</feature>
<dbReference type="RefSeq" id="WP_216831385.1">
    <property type="nucleotide sequence ID" value="NZ_JAOTPO010000015.1"/>
</dbReference>
<reference evidence="2" key="1">
    <citation type="submission" date="2024-05" db="EMBL/GenBank/DDBJ databases">
        <title>Alkalihalobacillus sp. strain MEB203 novel alkaliphilic bacterium from Lonar Lake, India.</title>
        <authorList>
            <person name="Joshi A."/>
            <person name="Thite S."/>
            <person name="Mengade P."/>
        </authorList>
    </citation>
    <scope>NUCLEOTIDE SEQUENCE</scope>
    <source>
        <strain evidence="2">MEB 203</strain>
    </source>
</reference>
<feature type="transmembrane region" description="Helical" evidence="1">
    <location>
        <begin position="52"/>
        <end position="75"/>
    </location>
</feature>
<protein>
    <submittedName>
        <fullName evidence="2">Lantibiotic immunity ABC transporter MutG family permease subunit</fullName>
    </submittedName>
</protein>
<feature type="transmembrane region" description="Helical" evidence="1">
    <location>
        <begin position="95"/>
        <end position="123"/>
    </location>
</feature>
<comment type="caution">
    <text evidence="2">The sequence shown here is derived from an EMBL/GenBank/DDBJ whole genome shotgun (WGS) entry which is preliminary data.</text>
</comment>
<proteinExistence type="predicted"/>
<dbReference type="NCBIfam" id="TIGR03733">
    <property type="entry name" value="lanti_perm_MutG"/>
    <property type="match status" value="1"/>
</dbReference>
<dbReference type="Pfam" id="PF12730">
    <property type="entry name" value="ABC2_membrane_4"/>
    <property type="match status" value="1"/>
</dbReference>
<evidence type="ECO:0000313" key="3">
    <source>
        <dbReference type="Proteomes" id="UP001148125"/>
    </source>
</evidence>
<dbReference type="CDD" id="cd21808">
    <property type="entry name" value="ABC-2_lan_permease_MutG"/>
    <property type="match status" value="1"/>
</dbReference>
<keyword evidence="1" id="KW-0812">Transmembrane</keyword>
<dbReference type="InterPro" id="IPR022294">
    <property type="entry name" value="ABC-transptr_permeasesu"/>
</dbReference>
<sequence>MLEFIRCFLAEFKKRKRSLFLVLHLIVPLSLSGALIVYMLGRSDTLSAAASYKIFFELIGVGTPVIIAIICGMVADSEGDAGNFQNMIGRTRSKIVTFISQISMMLVSYWFAILLTITIYVFGIQYMVGIEGIDFTVFLWAGLIFSLTVVFQYFFYHMIAYKHGVGITSIFGFAGLIIAALAMTTIGDNIWPYLPWAWGDRFIEQLIVIPQLNGIVISDQFNLVVRGSITAFLLTTMIILWSMVWFNRWSNRKTID</sequence>
<name>A0ABT5VM04_9BACI</name>
<organism evidence="2 3">
    <name type="scientific">Alkalihalobacterium chitinilyticum</name>
    <dbReference type="NCBI Taxonomy" id="2980103"/>
    <lineage>
        <taxon>Bacteria</taxon>
        <taxon>Bacillati</taxon>
        <taxon>Bacillota</taxon>
        <taxon>Bacilli</taxon>
        <taxon>Bacillales</taxon>
        <taxon>Bacillaceae</taxon>
        <taxon>Alkalihalobacterium</taxon>
    </lineage>
</organism>
<accession>A0ABT5VM04</accession>
<keyword evidence="3" id="KW-1185">Reference proteome</keyword>
<dbReference type="EMBL" id="JAOTPO010000015">
    <property type="protein sequence ID" value="MDE5415304.1"/>
    <property type="molecule type" value="Genomic_DNA"/>
</dbReference>
<evidence type="ECO:0000256" key="1">
    <source>
        <dbReference type="SAM" id="Phobius"/>
    </source>
</evidence>
<keyword evidence="1" id="KW-1133">Transmembrane helix</keyword>
<feature type="transmembrane region" description="Helical" evidence="1">
    <location>
        <begin position="135"/>
        <end position="155"/>
    </location>
</feature>
<dbReference type="Proteomes" id="UP001148125">
    <property type="component" value="Unassembled WGS sequence"/>
</dbReference>